<dbReference type="InterPro" id="IPR035952">
    <property type="entry name" value="Rhomboid-like_sf"/>
</dbReference>
<feature type="transmembrane region" description="Helical" evidence="8">
    <location>
        <begin position="122"/>
        <end position="142"/>
    </location>
</feature>
<comment type="similarity">
    <text evidence="2">Belongs to the peptidase S54 family.</text>
</comment>
<dbReference type="Pfam" id="PF20216">
    <property type="entry name" value="DUF6576"/>
    <property type="match status" value="1"/>
</dbReference>
<name>A0A081BPW1_9BACT</name>
<keyword evidence="3 8" id="KW-0812">Transmembrane</keyword>
<evidence type="ECO:0000259" key="9">
    <source>
        <dbReference type="Pfam" id="PF01694"/>
    </source>
</evidence>
<feature type="region of interest" description="Disordered" evidence="7">
    <location>
        <begin position="265"/>
        <end position="287"/>
    </location>
</feature>
<evidence type="ECO:0000313" key="11">
    <source>
        <dbReference type="EMBL" id="GAK52427.1"/>
    </source>
</evidence>
<feature type="compositionally biased region" description="Basic and acidic residues" evidence="7">
    <location>
        <begin position="274"/>
        <end position="287"/>
    </location>
</feature>
<sequence length="287" mass="32071">MLSDRGYMSSSYHSGHSEKNVVYILIAINTLAFLLIPQRSNVWLYDLAFSSYGIQSLKLWQFVSYMFLHANFTHIFFNMWGLYLFGMAVLPIMGARRFLQLYLLSGVSGAGLWLLVNWGSRYPLVGASAAIFGVMMAAAMFYPDMRIQLLFPPIPMKMKTFVLVYAGIEIASELSGGGRGIAHLAHLGGFISAYIYLKALYGHQVWDMFGGVSSWLRRMKPTKPSAPRSTSKLPDGWQVYSNQQSSPMSVSKEEIDRILDKISASGMGSLTPDELAKLKRASGDMRQ</sequence>
<feature type="domain" description="DUF6576" evidence="10">
    <location>
        <begin position="252"/>
        <end position="283"/>
    </location>
</feature>
<organism evidence="11">
    <name type="scientific">Candidatus Moduliflexus flocculans</name>
    <dbReference type="NCBI Taxonomy" id="1499966"/>
    <lineage>
        <taxon>Bacteria</taxon>
        <taxon>Candidatus Moduliflexota</taxon>
        <taxon>Candidatus Moduliflexia</taxon>
        <taxon>Candidatus Moduliflexales</taxon>
        <taxon>Candidatus Moduliflexaceae</taxon>
    </lineage>
</organism>
<gene>
    <name evidence="11" type="ORF">U14_03678</name>
</gene>
<evidence type="ECO:0000256" key="7">
    <source>
        <dbReference type="SAM" id="MobiDB-lite"/>
    </source>
</evidence>
<feature type="compositionally biased region" description="Polar residues" evidence="7">
    <location>
        <begin position="239"/>
        <end position="249"/>
    </location>
</feature>
<feature type="domain" description="Peptidase S54 rhomboid" evidence="9">
    <location>
        <begin position="58"/>
        <end position="198"/>
    </location>
</feature>
<dbReference type="GO" id="GO:0016020">
    <property type="term" value="C:membrane"/>
    <property type="evidence" value="ECO:0007669"/>
    <property type="project" value="UniProtKB-SubCell"/>
</dbReference>
<evidence type="ECO:0000256" key="5">
    <source>
        <dbReference type="ARBA" id="ARBA00022989"/>
    </source>
</evidence>
<dbReference type="AlphaFoldDB" id="A0A081BPW1"/>
<protein>
    <submittedName>
        <fullName evidence="11">Rhomboid family protein</fullName>
    </submittedName>
</protein>
<accession>A0A081BPW1</accession>
<evidence type="ECO:0000313" key="12">
    <source>
        <dbReference type="Proteomes" id="UP000030700"/>
    </source>
</evidence>
<feature type="transmembrane region" description="Helical" evidence="8">
    <location>
        <begin position="149"/>
        <end position="168"/>
    </location>
</feature>
<dbReference type="GO" id="GO:0004252">
    <property type="term" value="F:serine-type endopeptidase activity"/>
    <property type="evidence" value="ECO:0007669"/>
    <property type="project" value="InterPro"/>
</dbReference>
<comment type="subcellular location">
    <subcellularLocation>
        <location evidence="1">Membrane</location>
        <topology evidence="1">Multi-pass membrane protein</topology>
    </subcellularLocation>
</comment>
<feature type="transmembrane region" description="Helical" evidence="8">
    <location>
        <begin position="98"/>
        <end position="116"/>
    </location>
</feature>
<dbReference type="HOGENOM" id="CLU_055068_4_0_0"/>
<proteinExistence type="inferred from homology"/>
<evidence type="ECO:0000256" key="8">
    <source>
        <dbReference type="SAM" id="Phobius"/>
    </source>
</evidence>
<dbReference type="EMBL" id="DF820458">
    <property type="protein sequence ID" value="GAK52427.1"/>
    <property type="molecule type" value="Genomic_DNA"/>
</dbReference>
<evidence type="ECO:0000259" key="10">
    <source>
        <dbReference type="Pfam" id="PF20216"/>
    </source>
</evidence>
<feature type="region of interest" description="Disordered" evidence="7">
    <location>
        <begin position="220"/>
        <end position="253"/>
    </location>
</feature>
<dbReference type="Gene3D" id="1.20.1540.10">
    <property type="entry name" value="Rhomboid-like"/>
    <property type="match status" value="1"/>
</dbReference>
<dbReference type="STRING" id="1499966.U14_03678"/>
<keyword evidence="5 8" id="KW-1133">Transmembrane helix</keyword>
<dbReference type="InterPro" id="IPR022764">
    <property type="entry name" value="Peptidase_S54_rhomboid_dom"/>
</dbReference>
<keyword evidence="6 8" id="KW-0472">Membrane</keyword>
<evidence type="ECO:0000256" key="2">
    <source>
        <dbReference type="ARBA" id="ARBA00009045"/>
    </source>
</evidence>
<evidence type="ECO:0000256" key="1">
    <source>
        <dbReference type="ARBA" id="ARBA00004141"/>
    </source>
</evidence>
<dbReference type="Proteomes" id="UP000030700">
    <property type="component" value="Unassembled WGS sequence"/>
</dbReference>
<keyword evidence="12" id="KW-1185">Reference proteome</keyword>
<dbReference type="Pfam" id="PF01694">
    <property type="entry name" value="Rhomboid"/>
    <property type="match status" value="1"/>
</dbReference>
<evidence type="ECO:0000256" key="3">
    <source>
        <dbReference type="ARBA" id="ARBA00022692"/>
    </source>
</evidence>
<dbReference type="InterPro" id="IPR046483">
    <property type="entry name" value="DUF6576"/>
</dbReference>
<dbReference type="InterPro" id="IPR050925">
    <property type="entry name" value="Rhomboid_protease_S54"/>
</dbReference>
<evidence type="ECO:0000256" key="6">
    <source>
        <dbReference type="ARBA" id="ARBA00023136"/>
    </source>
</evidence>
<dbReference type="PANTHER" id="PTHR43731">
    <property type="entry name" value="RHOMBOID PROTEASE"/>
    <property type="match status" value="1"/>
</dbReference>
<feature type="transmembrane region" description="Helical" evidence="8">
    <location>
        <begin position="21"/>
        <end position="39"/>
    </location>
</feature>
<dbReference type="SUPFAM" id="SSF144091">
    <property type="entry name" value="Rhomboid-like"/>
    <property type="match status" value="1"/>
</dbReference>
<feature type="transmembrane region" description="Helical" evidence="8">
    <location>
        <begin position="59"/>
        <end position="86"/>
    </location>
</feature>
<feature type="transmembrane region" description="Helical" evidence="8">
    <location>
        <begin position="180"/>
        <end position="197"/>
    </location>
</feature>
<keyword evidence="4" id="KW-0378">Hydrolase</keyword>
<evidence type="ECO:0000256" key="4">
    <source>
        <dbReference type="ARBA" id="ARBA00022801"/>
    </source>
</evidence>
<dbReference type="PANTHER" id="PTHR43731:SF14">
    <property type="entry name" value="PRESENILIN-ASSOCIATED RHOMBOID-LIKE PROTEIN, MITOCHONDRIAL"/>
    <property type="match status" value="1"/>
</dbReference>
<reference evidence="11" key="1">
    <citation type="journal article" date="2015" name="PeerJ">
        <title>First genomic representation of candidate bacterial phylum KSB3 points to enhanced environmental sensing as a trigger of wastewater bulking.</title>
        <authorList>
            <person name="Sekiguchi Y."/>
            <person name="Ohashi A."/>
            <person name="Parks D.H."/>
            <person name="Yamauchi T."/>
            <person name="Tyson G.W."/>
            <person name="Hugenholtz P."/>
        </authorList>
    </citation>
    <scope>NUCLEOTIDE SEQUENCE [LARGE SCALE GENOMIC DNA]</scope>
</reference>